<dbReference type="PRINTS" id="PR00722">
    <property type="entry name" value="CHYMOTRYPSIN"/>
</dbReference>
<dbReference type="PROSITE" id="PS50240">
    <property type="entry name" value="TRYPSIN_DOM"/>
    <property type="match status" value="1"/>
</dbReference>
<evidence type="ECO:0000256" key="2">
    <source>
        <dbReference type="ARBA" id="ARBA00022801"/>
    </source>
</evidence>
<dbReference type="PROSITE" id="PS00134">
    <property type="entry name" value="TRYPSIN_HIS"/>
    <property type="match status" value="1"/>
</dbReference>
<name>A0A1V1FKM4_9NEOP</name>
<feature type="domain" description="Peptidase S1" evidence="5">
    <location>
        <begin position="26"/>
        <end position="258"/>
    </location>
</feature>
<evidence type="ECO:0000256" key="4">
    <source>
        <dbReference type="ARBA" id="ARBA00023157"/>
    </source>
</evidence>
<keyword evidence="2" id="KW-0378">Hydrolase</keyword>
<evidence type="ECO:0000259" key="5">
    <source>
        <dbReference type="PROSITE" id="PS50240"/>
    </source>
</evidence>
<keyword evidence="1 6" id="KW-0645">Protease</keyword>
<dbReference type="AlphaFoldDB" id="A0A1V1FKM4"/>
<dbReference type="InterPro" id="IPR009003">
    <property type="entry name" value="Peptidase_S1_PA"/>
</dbReference>
<dbReference type="Gene3D" id="2.40.10.10">
    <property type="entry name" value="Trypsin-like serine proteases"/>
    <property type="match status" value="1"/>
</dbReference>
<dbReference type="PANTHER" id="PTHR24250:SF50">
    <property type="entry name" value="PEPTIDASE S1 DOMAIN-CONTAINING PROTEIN"/>
    <property type="match status" value="1"/>
</dbReference>
<dbReference type="SUPFAM" id="SSF50494">
    <property type="entry name" value="Trypsin-like serine proteases"/>
    <property type="match status" value="1"/>
</dbReference>
<protein>
    <submittedName>
        <fullName evidence="6">Putative serine protease 64 isoform A</fullName>
    </submittedName>
</protein>
<dbReference type="InterPro" id="IPR018114">
    <property type="entry name" value="TRYPSIN_HIS"/>
</dbReference>
<dbReference type="InterPro" id="IPR043504">
    <property type="entry name" value="Peptidase_S1_PA_chymotrypsin"/>
</dbReference>
<evidence type="ECO:0000313" key="6">
    <source>
        <dbReference type="EMBL" id="BAX07362.1"/>
    </source>
</evidence>
<dbReference type="CDD" id="cd00190">
    <property type="entry name" value="Tryp_SPc"/>
    <property type="match status" value="1"/>
</dbReference>
<sequence>MAARIPGPKYFPVFKNDTKSEPDHRITNGEPAKRGQFPWQVAIIIDLNSFCGGSLISDTWVLTAAHCTNNSSIFIVSLGTVQLSDPDSGSVVQVALNSIVHSEYNNITLNNDIALIRLPVPVDFSLYISSVRLPSRSQLTTDFVGQTVRISGWGRMSDLSTGRPDTLQYANMSVIANRECFDIYPSYVTSTMICVSTADKRSPCKGDGGGALVIQEDDGRYTEIGIASFVHKSGCEMGFPAGFTRVTNFLDWIEKNTGIVIV</sequence>
<dbReference type="EMBL" id="FX985349">
    <property type="protein sequence ID" value="BAX07362.1"/>
    <property type="molecule type" value="mRNA"/>
</dbReference>
<evidence type="ECO:0000256" key="3">
    <source>
        <dbReference type="ARBA" id="ARBA00022825"/>
    </source>
</evidence>
<dbReference type="InterPro" id="IPR001254">
    <property type="entry name" value="Trypsin_dom"/>
</dbReference>
<dbReference type="SMART" id="SM00020">
    <property type="entry name" value="Tryp_SPc"/>
    <property type="match status" value="1"/>
</dbReference>
<reference evidence="6" key="1">
    <citation type="journal article" date="2017" name="PLoS ONE">
        <title>Caste-, sex-, and age-dependent expression of immune-related genes in a Japanese subterranean termite, Reticulitermes speratus.</title>
        <authorList>
            <person name="Mitaka Y."/>
            <person name="Kobayashi K."/>
            <person name="Matsuura K."/>
        </authorList>
    </citation>
    <scope>NUCLEOTIDE SEQUENCE</scope>
    <source>
        <tissue evidence="6">Whole body</tissue>
    </source>
</reference>
<proteinExistence type="evidence at transcript level"/>
<accession>A0A1V1FKM4</accession>
<keyword evidence="4" id="KW-1015">Disulfide bond</keyword>
<dbReference type="InterPro" id="IPR001314">
    <property type="entry name" value="Peptidase_S1A"/>
</dbReference>
<organism evidence="6">
    <name type="scientific">Reticulitermes speratus</name>
    <dbReference type="NCBI Taxonomy" id="60591"/>
    <lineage>
        <taxon>Eukaryota</taxon>
        <taxon>Metazoa</taxon>
        <taxon>Ecdysozoa</taxon>
        <taxon>Arthropoda</taxon>
        <taxon>Hexapoda</taxon>
        <taxon>Insecta</taxon>
        <taxon>Pterygota</taxon>
        <taxon>Neoptera</taxon>
        <taxon>Polyneoptera</taxon>
        <taxon>Dictyoptera</taxon>
        <taxon>Blattodea</taxon>
        <taxon>Blattoidea</taxon>
        <taxon>Termitoidae</taxon>
        <taxon>Rhinotermitidae</taxon>
        <taxon>Reticulitermes</taxon>
        <taxon>Frontotermes</taxon>
    </lineage>
</organism>
<evidence type="ECO:0000256" key="1">
    <source>
        <dbReference type="ARBA" id="ARBA00022670"/>
    </source>
</evidence>
<dbReference type="PANTHER" id="PTHR24250">
    <property type="entry name" value="CHYMOTRYPSIN-RELATED"/>
    <property type="match status" value="1"/>
</dbReference>
<dbReference type="Pfam" id="PF00089">
    <property type="entry name" value="Trypsin"/>
    <property type="match status" value="1"/>
</dbReference>
<keyword evidence="3" id="KW-0720">Serine protease</keyword>
<dbReference type="FunFam" id="2.40.10.10:FF:000034">
    <property type="entry name" value="Eupolytin"/>
    <property type="match status" value="1"/>
</dbReference>
<gene>
    <name evidence="6" type="primary">SP64A</name>
</gene>
<dbReference type="GO" id="GO:0006508">
    <property type="term" value="P:proteolysis"/>
    <property type="evidence" value="ECO:0007669"/>
    <property type="project" value="UniProtKB-KW"/>
</dbReference>
<dbReference type="GO" id="GO:0004252">
    <property type="term" value="F:serine-type endopeptidase activity"/>
    <property type="evidence" value="ECO:0007669"/>
    <property type="project" value="InterPro"/>
</dbReference>